<dbReference type="OrthoDB" id="10253919at2759"/>
<feature type="region of interest" description="Disordered" evidence="1">
    <location>
        <begin position="1"/>
        <end position="28"/>
    </location>
</feature>
<reference evidence="2 3" key="1">
    <citation type="submission" date="2017-06" db="EMBL/GenBank/DDBJ databases">
        <title>Comparative genomic analysis of Ambrosia Fusariam Clade fungi.</title>
        <authorList>
            <person name="Stajich J.E."/>
            <person name="Carrillo J."/>
            <person name="Kijimoto T."/>
            <person name="Eskalen A."/>
            <person name="O'Donnell K."/>
            <person name="Kasson M."/>
        </authorList>
    </citation>
    <scope>NUCLEOTIDE SEQUENCE [LARGE SCALE GENOMIC DNA]</scope>
    <source>
        <strain evidence="2 3">NRRL62584</strain>
    </source>
</reference>
<name>A0A428PE91_9HYPO</name>
<evidence type="ECO:0000256" key="1">
    <source>
        <dbReference type="SAM" id="MobiDB-lite"/>
    </source>
</evidence>
<organism evidence="2 3">
    <name type="scientific">Fusarium duplospermum</name>
    <dbReference type="NCBI Taxonomy" id="1325734"/>
    <lineage>
        <taxon>Eukaryota</taxon>
        <taxon>Fungi</taxon>
        <taxon>Dikarya</taxon>
        <taxon>Ascomycota</taxon>
        <taxon>Pezizomycotina</taxon>
        <taxon>Sordariomycetes</taxon>
        <taxon>Hypocreomycetidae</taxon>
        <taxon>Hypocreales</taxon>
        <taxon>Nectriaceae</taxon>
        <taxon>Fusarium</taxon>
        <taxon>Fusarium solani species complex</taxon>
    </lineage>
</organism>
<dbReference type="AlphaFoldDB" id="A0A428PE91"/>
<comment type="caution">
    <text evidence="2">The sequence shown here is derived from an EMBL/GenBank/DDBJ whole genome shotgun (WGS) entry which is preliminary data.</text>
</comment>
<keyword evidence="3" id="KW-1185">Reference proteome</keyword>
<proteinExistence type="predicted"/>
<protein>
    <submittedName>
        <fullName evidence="2">Uncharacterized protein</fullName>
    </submittedName>
</protein>
<dbReference type="Proteomes" id="UP000288168">
    <property type="component" value="Unassembled WGS sequence"/>
</dbReference>
<evidence type="ECO:0000313" key="2">
    <source>
        <dbReference type="EMBL" id="RSL51347.1"/>
    </source>
</evidence>
<sequence length="441" mass="49110">MSESLTTERIASFDPPGFPIQDDKLTDKQKQEWSDTISSWMNEEIDAGYTDEDNVFHPLQASTKKGVIFNRTPLSQFFNGRLTPFNVSQKPTPISWTGFPKLVADAHSGDKEARWMDADANRDRHDEYLEWTVKKNDEGQIISVTFTCEGPEYWEFLAKHDKDKLLSIYKACNPEYADQMKVEDFYGSDGNYNPFNQWNGIKNLKDPKKPREGFVTTNPGCIMHLAQVNNTLGAEIDIAAQATVIRKDEIGEVITDQTDLCNCSSYGQAQRNSDPQIGIMINGLARNGNKVSIANPVDIYMQKFDAKSFKLDDGSGDLQPVPAGTFTWVRGNINKSMGLRLHIEVPKGIVGTGDKEGQQLTVYDIVDQKEQNIRYGGQFADVIRMCVNGVTISGDDPAPAQPCPCGSKAPDDGRSRVAMMAIASTRDNGVQGRLPLIKTRY</sequence>
<gene>
    <name evidence="2" type="ORF">CEP54_011448</name>
</gene>
<accession>A0A428PE91</accession>
<evidence type="ECO:0000313" key="3">
    <source>
        <dbReference type="Proteomes" id="UP000288168"/>
    </source>
</evidence>
<dbReference type="EMBL" id="NKCI01000150">
    <property type="protein sequence ID" value="RSL51347.1"/>
    <property type="molecule type" value="Genomic_DNA"/>
</dbReference>